<dbReference type="Proteomes" id="UP001224122">
    <property type="component" value="Unassembled WGS sequence"/>
</dbReference>
<dbReference type="PANTHER" id="PTHR43798:SF28">
    <property type="entry name" value="AB HYDROLASE-1 DOMAIN-CONTAINING PROTEIN"/>
    <property type="match status" value="1"/>
</dbReference>
<dbReference type="InterPro" id="IPR029058">
    <property type="entry name" value="AB_hydrolase_fold"/>
</dbReference>
<dbReference type="PRINTS" id="PR00412">
    <property type="entry name" value="EPOXHYDRLASE"/>
</dbReference>
<keyword evidence="3" id="KW-1185">Reference proteome</keyword>
<evidence type="ECO:0000313" key="3">
    <source>
        <dbReference type="Proteomes" id="UP001224122"/>
    </source>
</evidence>
<comment type="caution">
    <text evidence="2">The sequence shown here is derived from an EMBL/GenBank/DDBJ whole genome shotgun (WGS) entry which is preliminary data.</text>
</comment>
<evidence type="ECO:0000259" key="1">
    <source>
        <dbReference type="Pfam" id="PF00561"/>
    </source>
</evidence>
<dbReference type="InterPro" id="IPR050266">
    <property type="entry name" value="AB_hydrolase_sf"/>
</dbReference>
<dbReference type="PRINTS" id="PR00111">
    <property type="entry name" value="ABHYDROLASE"/>
</dbReference>
<dbReference type="EMBL" id="JAUSTW010000014">
    <property type="protein sequence ID" value="MDQ0201929.1"/>
    <property type="molecule type" value="Genomic_DNA"/>
</dbReference>
<gene>
    <name evidence="2" type="ORF">J2S10_005140</name>
</gene>
<proteinExistence type="predicted"/>
<protein>
    <submittedName>
        <fullName evidence="2">Pimeloyl-ACP methyl ester carboxylesterase</fullName>
    </submittedName>
</protein>
<feature type="domain" description="AB hydrolase-1" evidence="1">
    <location>
        <begin position="20"/>
        <end position="247"/>
    </location>
</feature>
<dbReference type="Gene3D" id="3.40.50.1820">
    <property type="entry name" value="alpha/beta hydrolase"/>
    <property type="match status" value="1"/>
</dbReference>
<dbReference type="SUPFAM" id="SSF53474">
    <property type="entry name" value="alpha/beta-Hydrolases"/>
    <property type="match status" value="1"/>
</dbReference>
<organism evidence="2 3">
    <name type="scientific">Neobacillus ginsengisoli</name>
    <dbReference type="NCBI Taxonomy" id="904295"/>
    <lineage>
        <taxon>Bacteria</taxon>
        <taxon>Bacillati</taxon>
        <taxon>Bacillota</taxon>
        <taxon>Bacilli</taxon>
        <taxon>Bacillales</taxon>
        <taxon>Bacillaceae</taxon>
        <taxon>Neobacillus</taxon>
    </lineage>
</organism>
<sequence>MAFLLVENYTIHFEIAGEGPPLLILHGMGNNSQSWKKQLKGLSEQFTVIAWDAPGYGKSSDPNEELKEFKQFADVLKGFIENLNYKSVTLLGHSMGSAIAIEFCYRFPHMVDALIISDATRGSAALSKEENERKLKNRLNNIESLSPSELANLRVKELLSPDPKPEVLKEAERIYSQIRPMGFRSVAYSLFHLNNMEILPAINVPTLVICGEQDKVTPVSESLIFHAHIQDSHFVTIPNTGHLCYQEDPESFNSIIIDFLTSIGIGKNISLHQ</sequence>
<dbReference type="RefSeq" id="WP_307413683.1">
    <property type="nucleotide sequence ID" value="NZ_JAUSTW010000014.1"/>
</dbReference>
<dbReference type="Pfam" id="PF00561">
    <property type="entry name" value="Abhydrolase_1"/>
    <property type="match status" value="1"/>
</dbReference>
<name>A0ABT9Y460_9BACI</name>
<dbReference type="PANTHER" id="PTHR43798">
    <property type="entry name" value="MONOACYLGLYCEROL LIPASE"/>
    <property type="match status" value="1"/>
</dbReference>
<reference evidence="2 3" key="1">
    <citation type="submission" date="2023-07" db="EMBL/GenBank/DDBJ databases">
        <title>Genomic Encyclopedia of Type Strains, Phase IV (KMG-IV): sequencing the most valuable type-strain genomes for metagenomic binning, comparative biology and taxonomic classification.</title>
        <authorList>
            <person name="Goeker M."/>
        </authorList>
    </citation>
    <scope>NUCLEOTIDE SEQUENCE [LARGE SCALE GENOMIC DNA]</scope>
    <source>
        <strain evidence="2 3">DSM 27594</strain>
    </source>
</reference>
<evidence type="ECO:0000313" key="2">
    <source>
        <dbReference type="EMBL" id="MDQ0201929.1"/>
    </source>
</evidence>
<accession>A0ABT9Y460</accession>
<dbReference type="InterPro" id="IPR000073">
    <property type="entry name" value="AB_hydrolase_1"/>
</dbReference>
<dbReference type="InterPro" id="IPR000639">
    <property type="entry name" value="Epox_hydrolase-like"/>
</dbReference>